<accession>A0A9N8WLU4</accession>
<keyword evidence="2" id="KW-0812">Transmembrane</keyword>
<feature type="domain" description="Jacalin-type lectin" evidence="3">
    <location>
        <begin position="377"/>
        <end position="516"/>
    </location>
</feature>
<sequence length="516" mass="59412">MIQVSGNQENETENENKRKGKEIDSDSYKQNASIEFKRHKKLSGGTNNDDNKAVDATPQNQRPLKVNIIRLLWQNILNVRYIRVKLLMFMLLFIFGGYYYFNHNSGEQTFDHFADLPTKKIHKGTWLMAQQRIILNDLASLLKKNDVVPGVGDILSDKLKDLAKEMKEFGETIADFHYDALKFFKSIDHEMAKIDEILSKKISSQNAVIYIKQSLNSLESKVHEFQPKLKKVIVSSNLIEKAASNTNEDLADGEKEADLAIKKHWIGEINDYKNRIQSENVLRQIHFVMDSLKTLSHKLVVVDLYLNTYKRNLQDVKTELDLARANKEPTKARFIDLKDSIRDLKEGHQTMFDSNNKIQGKPSSNYDDHPLLDNKNGYKEKNRDCTEFKAWIDRSKDPKGHLFKKSYLKKLRIWYSDVIHAIAFFYDDDSVDIYGVPGDVTPHDFDWNQGERVKYLWMAFGSVIQGLEIETTSGRKSGWIGSGQDRKYKVYSTYGSIVGFHGSFSSNLCSLGILVI</sequence>
<dbReference type="InterPro" id="IPR036404">
    <property type="entry name" value="Jacalin-like_lectin_dom_sf"/>
</dbReference>
<dbReference type="Pfam" id="PF01419">
    <property type="entry name" value="Jacalin"/>
    <property type="match status" value="1"/>
</dbReference>
<dbReference type="PROSITE" id="PS51752">
    <property type="entry name" value="JACALIN_LECTIN"/>
    <property type="match status" value="1"/>
</dbReference>
<keyword evidence="2" id="KW-1133">Transmembrane helix</keyword>
<dbReference type="AlphaFoldDB" id="A0A9N8WLU4"/>
<feature type="compositionally biased region" description="Basic and acidic residues" evidence="1">
    <location>
        <begin position="14"/>
        <end position="27"/>
    </location>
</feature>
<gene>
    <name evidence="4" type="ORF">AGERDE_LOCUS3901</name>
</gene>
<reference evidence="4" key="1">
    <citation type="submission" date="2021-06" db="EMBL/GenBank/DDBJ databases">
        <authorList>
            <person name="Kallberg Y."/>
            <person name="Tangrot J."/>
            <person name="Rosling A."/>
        </authorList>
    </citation>
    <scope>NUCLEOTIDE SEQUENCE</scope>
    <source>
        <strain evidence="4">MT106</strain>
    </source>
</reference>
<comment type="caution">
    <text evidence="4">The sequence shown here is derived from an EMBL/GenBank/DDBJ whole genome shotgun (WGS) entry which is preliminary data.</text>
</comment>
<dbReference type="EMBL" id="CAJVPL010000412">
    <property type="protein sequence ID" value="CAG8493990.1"/>
    <property type="molecule type" value="Genomic_DNA"/>
</dbReference>
<feature type="transmembrane region" description="Helical" evidence="2">
    <location>
        <begin position="84"/>
        <end position="101"/>
    </location>
</feature>
<dbReference type="OrthoDB" id="2379702at2759"/>
<evidence type="ECO:0000313" key="5">
    <source>
        <dbReference type="Proteomes" id="UP000789831"/>
    </source>
</evidence>
<proteinExistence type="predicted"/>
<dbReference type="Proteomes" id="UP000789831">
    <property type="component" value="Unassembled WGS sequence"/>
</dbReference>
<organism evidence="4 5">
    <name type="scientific">Ambispora gerdemannii</name>
    <dbReference type="NCBI Taxonomy" id="144530"/>
    <lineage>
        <taxon>Eukaryota</taxon>
        <taxon>Fungi</taxon>
        <taxon>Fungi incertae sedis</taxon>
        <taxon>Mucoromycota</taxon>
        <taxon>Glomeromycotina</taxon>
        <taxon>Glomeromycetes</taxon>
        <taxon>Archaeosporales</taxon>
        <taxon>Ambisporaceae</taxon>
        <taxon>Ambispora</taxon>
    </lineage>
</organism>
<name>A0A9N8WLU4_9GLOM</name>
<dbReference type="SMART" id="SM00915">
    <property type="entry name" value="Jacalin"/>
    <property type="match status" value="1"/>
</dbReference>
<keyword evidence="5" id="KW-1185">Reference proteome</keyword>
<keyword evidence="2" id="KW-0472">Membrane</keyword>
<evidence type="ECO:0000256" key="2">
    <source>
        <dbReference type="SAM" id="Phobius"/>
    </source>
</evidence>
<dbReference type="Gene3D" id="2.100.10.30">
    <property type="entry name" value="Jacalin-like lectin domain"/>
    <property type="match status" value="1"/>
</dbReference>
<dbReference type="InterPro" id="IPR001229">
    <property type="entry name" value="Jacalin-like_lectin_dom"/>
</dbReference>
<evidence type="ECO:0000256" key="1">
    <source>
        <dbReference type="SAM" id="MobiDB-lite"/>
    </source>
</evidence>
<evidence type="ECO:0000259" key="3">
    <source>
        <dbReference type="PROSITE" id="PS51752"/>
    </source>
</evidence>
<evidence type="ECO:0000313" key="4">
    <source>
        <dbReference type="EMBL" id="CAG8493990.1"/>
    </source>
</evidence>
<protein>
    <submittedName>
        <fullName evidence="4">5029_t:CDS:1</fullName>
    </submittedName>
</protein>
<feature type="region of interest" description="Disordered" evidence="1">
    <location>
        <begin position="1"/>
        <end position="58"/>
    </location>
</feature>
<dbReference type="SUPFAM" id="SSF51101">
    <property type="entry name" value="Mannose-binding lectins"/>
    <property type="match status" value="1"/>
</dbReference>